<gene>
    <name evidence="2" type="ORF">BJ508DRAFT_376103</name>
</gene>
<feature type="region of interest" description="Disordered" evidence="1">
    <location>
        <begin position="1"/>
        <end position="20"/>
    </location>
</feature>
<sequence length="363" mass="42071">MHFLTRSREMDNTGHMLPNETVTDANDREIQKQLPPPLSRYLYHRDHAWEIFASPDTYELTIPLFIANKPVIIVPRPRNMPFWHTCHSGCQGLPDPLRLEKIDPLEPLSPEHLKAATLAFPYAIGFLKLFSGRFVALHRSCTDVEDHHHWSPKTFGGLEVLVCSDYYPKRTRTRSKGEEGPFTKQDMWSIVTTLSHKGKITLPKSPTDLHHGALLQLLSPERLEVHPEDEPKPTLSCAYGTTNGEAFILRSFSGDRWYRRNPEIEIKPTDTFERVLLWRTVDVPTDIREWDGLPVLGSIASHEKSMDAYVGSQKWYFKRHASLGERLDRRLTNCLDLFRTRDKKWDLWPLKQYSYPVYGLSVD</sequence>
<evidence type="ECO:0000313" key="3">
    <source>
        <dbReference type="Proteomes" id="UP000275078"/>
    </source>
</evidence>
<feature type="compositionally biased region" description="Basic and acidic residues" evidence="1">
    <location>
        <begin position="1"/>
        <end position="12"/>
    </location>
</feature>
<protein>
    <submittedName>
        <fullName evidence="2">Uncharacterized protein</fullName>
    </submittedName>
</protein>
<proteinExistence type="predicted"/>
<dbReference type="AlphaFoldDB" id="A0A3N4I7B7"/>
<reference evidence="2 3" key="1">
    <citation type="journal article" date="2018" name="Nat. Ecol. Evol.">
        <title>Pezizomycetes genomes reveal the molecular basis of ectomycorrhizal truffle lifestyle.</title>
        <authorList>
            <person name="Murat C."/>
            <person name="Payen T."/>
            <person name="Noel B."/>
            <person name="Kuo A."/>
            <person name="Morin E."/>
            <person name="Chen J."/>
            <person name="Kohler A."/>
            <person name="Krizsan K."/>
            <person name="Balestrini R."/>
            <person name="Da Silva C."/>
            <person name="Montanini B."/>
            <person name="Hainaut M."/>
            <person name="Levati E."/>
            <person name="Barry K.W."/>
            <person name="Belfiori B."/>
            <person name="Cichocki N."/>
            <person name="Clum A."/>
            <person name="Dockter R.B."/>
            <person name="Fauchery L."/>
            <person name="Guy J."/>
            <person name="Iotti M."/>
            <person name="Le Tacon F."/>
            <person name="Lindquist E.A."/>
            <person name="Lipzen A."/>
            <person name="Malagnac F."/>
            <person name="Mello A."/>
            <person name="Molinier V."/>
            <person name="Miyauchi S."/>
            <person name="Poulain J."/>
            <person name="Riccioni C."/>
            <person name="Rubini A."/>
            <person name="Sitrit Y."/>
            <person name="Splivallo R."/>
            <person name="Traeger S."/>
            <person name="Wang M."/>
            <person name="Zifcakova L."/>
            <person name="Wipf D."/>
            <person name="Zambonelli A."/>
            <person name="Paolocci F."/>
            <person name="Nowrousian M."/>
            <person name="Ottonello S."/>
            <person name="Baldrian P."/>
            <person name="Spatafora J.W."/>
            <person name="Henrissat B."/>
            <person name="Nagy L.G."/>
            <person name="Aury J.M."/>
            <person name="Wincker P."/>
            <person name="Grigoriev I.V."/>
            <person name="Bonfante P."/>
            <person name="Martin F.M."/>
        </authorList>
    </citation>
    <scope>NUCLEOTIDE SEQUENCE [LARGE SCALE GENOMIC DNA]</scope>
    <source>
        <strain evidence="2 3">RN42</strain>
    </source>
</reference>
<name>A0A3N4I7B7_ASCIM</name>
<dbReference type="OrthoDB" id="5384519at2759"/>
<dbReference type="EMBL" id="ML119675">
    <property type="protein sequence ID" value="RPA81969.1"/>
    <property type="molecule type" value="Genomic_DNA"/>
</dbReference>
<evidence type="ECO:0000256" key="1">
    <source>
        <dbReference type="SAM" id="MobiDB-lite"/>
    </source>
</evidence>
<keyword evidence="3" id="KW-1185">Reference proteome</keyword>
<dbReference type="Proteomes" id="UP000275078">
    <property type="component" value="Unassembled WGS sequence"/>
</dbReference>
<organism evidence="2 3">
    <name type="scientific">Ascobolus immersus RN42</name>
    <dbReference type="NCBI Taxonomy" id="1160509"/>
    <lineage>
        <taxon>Eukaryota</taxon>
        <taxon>Fungi</taxon>
        <taxon>Dikarya</taxon>
        <taxon>Ascomycota</taxon>
        <taxon>Pezizomycotina</taxon>
        <taxon>Pezizomycetes</taxon>
        <taxon>Pezizales</taxon>
        <taxon>Ascobolaceae</taxon>
        <taxon>Ascobolus</taxon>
    </lineage>
</organism>
<accession>A0A3N4I7B7</accession>
<evidence type="ECO:0000313" key="2">
    <source>
        <dbReference type="EMBL" id="RPA81969.1"/>
    </source>
</evidence>